<dbReference type="KEGG" id="mut:GVT53_07925"/>
<organism evidence="7 8">
    <name type="scientific">Flagellimonas oceani</name>
    <dbReference type="NCBI Taxonomy" id="2698672"/>
    <lineage>
        <taxon>Bacteria</taxon>
        <taxon>Pseudomonadati</taxon>
        <taxon>Bacteroidota</taxon>
        <taxon>Flavobacteriia</taxon>
        <taxon>Flavobacteriales</taxon>
        <taxon>Flavobacteriaceae</taxon>
        <taxon>Flagellimonas</taxon>
    </lineage>
</organism>
<evidence type="ECO:0000313" key="7">
    <source>
        <dbReference type="EMBL" id="QII44608.1"/>
    </source>
</evidence>
<comment type="similarity">
    <text evidence="1">Belongs to the TonB-dependent receptor family.</text>
</comment>
<feature type="coiled-coil region" evidence="2">
    <location>
        <begin position="96"/>
        <end position="123"/>
    </location>
</feature>
<dbReference type="InterPro" id="IPR025554">
    <property type="entry name" value="DUF4140"/>
</dbReference>
<gene>
    <name evidence="7" type="ORF">GVT53_07925</name>
</gene>
<dbReference type="RefSeq" id="WP_166248141.1">
    <property type="nucleotide sequence ID" value="NZ_CP049616.1"/>
</dbReference>
<dbReference type="InterPro" id="IPR037066">
    <property type="entry name" value="Plug_dom_sf"/>
</dbReference>
<evidence type="ECO:0000259" key="4">
    <source>
        <dbReference type="Pfam" id="PF07715"/>
    </source>
</evidence>
<dbReference type="Pfam" id="PF13715">
    <property type="entry name" value="CarbopepD_reg_2"/>
    <property type="match status" value="1"/>
</dbReference>
<feature type="signal peptide" evidence="3">
    <location>
        <begin position="1"/>
        <end position="17"/>
    </location>
</feature>
<dbReference type="Pfam" id="PF07715">
    <property type="entry name" value="Plug"/>
    <property type="match status" value="1"/>
</dbReference>
<evidence type="ECO:0000256" key="1">
    <source>
        <dbReference type="PROSITE-ProRule" id="PRU01360"/>
    </source>
</evidence>
<name>A0A6G7J1X4_9FLAO</name>
<sequence length="684" mass="75727">MKNTVILFLLAPLFLLANSTKTPSKIKEVTVYLSGAQITRTASCTLHEGSNEVIFTGLSHKIDESSIQISGLGHVSILSIAYDINYLEKSESNPKIKEWEDRIEALEYEISLLKNTIAGLEEEEKVITSNRIVNGDSQVLDLERMKQIGAYYRERITKIKNEIFKTNLNINKFNLEINDLRQQLAEANNGIQTPQGEITITFDAPITTTLNATLSYLVKDAGWVPNYDIKSSGLNAPISLAYKGNVYQNTGQDWKNVKISLSTGNPQYNISKPTIEAHYLNFVSAYNKRNAATTSKKGYAFNPYVKKVTGTVTDESGAPLPGVNIVVQGTSMGTTSDFDGNYTLEVPSGKELTYSYIGMHTQELPIYSSIINVRMEEDAQSLDEVVVTGYGTAAVGSVSPERALSGRAAGISIRGASSIDSTPEPLYIIDGVPIDNFTEGDLDENEIQDVEVLKGTNASSIYGNRGANGVVVITTKKSQMQEGATKTEFAIKKPYTILANGDITAIEVNTFKMPATYEYFAAPVLNDNVYLTASFKDWEQHQLLPGEANIYFEGTYAGKTVIDPYTTKKEMILSLGIEHNISVTRQQDRNFKSKPFVGSNRIVDRTYVLEVKNNKNTPISLKLMDRIPKSQNKEIKVDDVSTNNAKYDESKGLLTWNMTLGPKSVQKEIFSFQVKFPKGRYISL</sequence>
<evidence type="ECO:0000259" key="5">
    <source>
        <dbReference type="Pfam" id="PF13598"/>
    </source>
</evidence>
<dbReference type="PANTHER" id="PTHR31005:SF8">
    <property type="entry name" value="DUF4139 DOMAIN-CONTAINING PROTEIN"/>
    <property type="match status" value="1"/>
</dbReference>
<feature type="domain" description="DUF4140" evidence="6">
    <location>
        <begin position="29"/>
        <end position="126"/>
    </location>
</feature>
<keyword evidence="1" id="KW-0813">Transport</keyword>
<proteinExistence type="inferred from homology"/>
<dbReference type="Proteomes" id="UP000502928">
    <property type="component" value="Chromosome"/>
</dbReference>
<reference evidence="7 8" key="1">
    <citation type="submission" date="2020-02" db="EMBL/GenBank/DDBJ databases">
        <title>Complete genome of Muricauda sp. 501str8.</title>
        <authorList>
            <person name="Dong B."/>
            <person name="Zhu S."/>
            <person name="Yang J."/>
            <person name="Chen J."/>
        </authorList>
    </citation>
    <scope>NUCLEOTIDE SEQUENCE [LARGE SCALE GENOMIC DNA]</scope>
    <source>
        <strain evidence="7 8">501str8</strain>
    </source>
</reference>
<dbReference type="SUPFAM" id="SSF56935">
    <property type="entry name" value="Porins"/>
    <property type="match status" value="1"/>
</dbReference>
<dbReference type="PROSITE" id="PS52016">
    <property type="entry name" value="TONB_DEPENDENT_REC_3"/>
    <property type="match status" value="1"/>
</dbReference>
<dbReference type="Gene3D" id="2.60.40.1120">
    <property type="entry name" value="Carboxypeptidase-like, regulatory domain"/>
    <property type="match status" value="1"/>
</dbReference>
<dbReference type="Pfam" id="PF13598">
    <property type="entry name" value="DUF4139"/>
    <property type="match status" value="1"/>
</dbReference>
<dbReference type="Pfam" id="PF13600">
    <property type="entry name" value="DUF4140"/>
    <property type="match status" value="1"/>
</dbReference>
<evidence type="ECO:0000256" key="3">
    <source>
        <dbReference type="SAM" id="SignalP"/>
    </source>
</evidence>
<dbReference type="EMBL" id="CP049616">
    <property type="protein sequence ID" value="QII44608.1"/>
    <property type="molecule type" value="Genomic_DNA"/>
</dbReference>
<dbReference type="SUPFAM" id="SSF49464">
    <property type="entry name" value="Carboxypeptidase regulatory domain-like"/>
    <property type="match status" value="1"/>
</dbReference>
<dbReference type="InterPro" id="IPR037291">
    <property type="entry name" value="DUF4139"/>
</dbReference>
<evidence type="ECO:0000259" key="6">
    <source>
        <dbReference type="Pfam" id="PF13600"/>
    </source>
</evidence>
<keyword evidence="2" id="KW-0175">Coiled coil</keyword>
<protein>
    <submittedName>
        <fullName evidence="7">Mucoidy inhibitor MuiA family protein</fullName>
    </submittedName>
</protein>
<dbReference type="FunFam" id="2.60.40.1120:FF:000003">
    <property type="entry name" value="Outer membrane protein Omp121"/>
    <property type="match status" value="1"/>
</dbReference>
<evidence type="ECO:0000256" key="2">
    <source>
        <dbReference type="SAM" id="Coils"/>
    </source>
</evidence>
<keyword evidence="1" id="KW-0812">Transmembrane</keyword>
<accession>A0A6G7J1X4</accession>
<dbReference type="InterPro" id="IPR023997">
    <property type="entry name" value="TonB-dep_OMP_SusC/RagA_CS"/>
</dbReference>
<feature type="domain" description="TonB-dependent receptor plug" evidence="4">
    <location>
        <begin position="397"/>
        <end position="470"/>
    </location>
</feature>
<keyword evidence="1" id="KW-0998">Cell outer membrane</keyword>
<dbReference type="AlphaFoldDB" id="A0A6G7J1X4"/>
<comment type="subcellular location">
    <subcellularLocation>
        <location evidence="1">Cell outer membrane</location>
        <topology evidence="1">Multi-pass membrane protein</topology>
    </subcellularLocation>
</comment>
<dbReference type="Gene3D" id="2.170.130.10">
    <property type="entry name" value="TonB-dependent receptor, plug domain"/>
    <property type="match status" value="1"/>
</dbReference>
<feature type="chain" id="PRO_5026092924" evidence="3">
    <location>
        <begin position="18"/>
        <end position="684"/>
    </location>
</feature>
<dbReference type="NCBIfam" id="TIGR04057">
    <property type="entry name" value="SusC_RagA_signa"/>
    <property type="match status" value="1"/>
</dbReference>
<dbReference type="GO" id="GO:0009279">
    <property type="term" value="C:cell outer membrane"/>
    <property type="evidence" value="ECO:0007669"/>
    <property type="project" value="UniProtKB-SubCell"/>
</dbReference>
<dbReference type="PANTHER" id="PTHR31005">
    <property type="entry name" value="DUF4139 DOMAIN-CONTAINING PROTEIN"/>
    <property type="match status" value="1"/>
</dbReference>
<dbReference type="InterPro" id="IPR011935">
    <property type="entry name" value="CHP02231"/>
</dbReference>
<dbReference type="InterPro" id="IPR039426">
    <property type="entry name" value="TonB-dep_rcpt-like"/>
</dbReference>
<dbReference type="NCBIfam" id="TIGR02231">
    <property type="entry name" value="mucoidy inhibitor MuiA family protein"/>
    <property type="match status" value="2"/>
</dbReference>
<feature type="domain" description="DUF4139" evidence="5">
    <location>
        <begin position="213"/>
        <end position="678"/>
    </location>
</feature>
<keyword evidence="8" id="KW-1185">Reference proteome</keyword>
<keyword evidence="1" id="KW-1134">Transmembrane beta strand</keyword>
<dbReference type="InterPro" id="IPR012910">
    <property type="entry name" value="Plug_dom"/>
</dbReference>
<dbReference type="InterPro" id="IPR008969">
    <property type="entry name" value="CarboxyPept-like_regulatory"/>
</dbReference>
<keyword evidence="3" id="KW-0732">Signal</keyword>
<keyword evidence="1" id="KW-0472">Membrane</keyword>
<evidence type="ECO:0000313" key="8">
    <source>
        <dbReference type="Proteomes" id="UP000502928"/>
    </source>
</evidence>